<dbReference type="EMBL" id="QUSF01004901">
    <property type="protein sequence ID" value="RLV62884.1"/>
    <property type="molecule type" value="Genomic_DNA"/>
</dbReference>
<evidence type="ECO:0000313" key="1">
    <source>
        <dbReference type="EMBL" id="RLV62884.1"/>
    </source>
</evidence>
<gene>
    <name evidence="1" type="ORF">DV515_00018845</name>
</gene>
<dbReference type="SUPFAM" id="SSF50353">
    <property type="entry name" value="Cytokine"/>
    <property type="match status" value="1"/>
</dbReference>
<organism evidence="1 2">
    <name type="scientific">Chloebia gouldiae</name>
    <name type="common">Gouldian finch</name>
    <name type="synonym">Erythrura gouldiae</name>
    <dbReference type="NCBI Taxonomy" id="44316"/>
    <lineage>
        <taxon>Eukaryota</taxon>
        <taxon>Metazoa</taxon>
        <taxon>Chordata</taxon>
        <taxon>Craniata</taxon>
        <taxon>Vertebrata</taxon>
        <taxon>Euteleostomi</taxon>
        <taxon>Archelosauria</taxon>
        <taxon>Archosauria</taxon>
        <taxon>Dinosauria</taxon>
        <taxon>Saurischia</taxon>
        <taxon>Theropoda</taxon>
        <taxon>Coelurosauria</taxon>
        <taxon>Aves</taxon>
        <taxon>Neognathae</taxon>
        <taxon>Neoaves</taxon>
        <taxon>Telluraves</taxon>
        <taxon>Australaves</taxon>
        <taxon>Passeriformes</taxon>
        <taxon>Passeroidea</taxon>
        <taxon>Passeridae</taxon>
        <taxon>Chloebia</taxon>
    </lineage>
</organism>
<proteinExistence type="predicted"/>
<dbReference type="Proteomes" id="UP000276834">
    <property type="component" value="Unassembled WGS sequence"/>
</dbReference>
<keyword evidence="2" id="KW-1185">Reference proteome</keyword>
<reference evidence="1 2" key="1">
    <citation type="journal article" date="2018" name="Proc. R. Soc. B">
        <title>A non-coding region near Follistatin controls head colour polymorphism in the Gouldian finch.</title>
        <authorList>
            <person name="Toomey M.B."/>
            <person name="Marques C.I."/>
            <person name="Andrade P."/>
            <person name="Araujo P.M."/>
            <person name="Sabatino S."/>
            <person name="Gazda M.A."/>
            <person name="Afonso S."/>
            <person name="Lopes R.J."/>
            <person name="Corbo J.C."/>
            <person name="Carneiro M."/>
        </authorList>
    </citation>
    <scope>NUCLEOTIDE SEQUENCE [LARGE SCALE GENOMIC DNA]</scope>
    <source>
        <strain evidence="1">Red01</strain>
        <tissue evidence="1">Muscle</tissue>
    </source>
</reference>
<evidence type="ECO:0000313" key="2">
    <source>
        <dbReference type="Proteomes" id="UP000276834"/>
    </source>
</evidence>
<dbReference type="OrthoDB" id="9442925at2759"/>
<dbReference type="Gene3D" id="2.80.10.50">
    <property type="match status" value="1"/>
</dbReference>
<name>A0A3L8Q6E6_CHLGU</name>
<dbReference type="AlphaFoldDB" id="A0A3L8Q6E6"/>
<sequence>MGVPLVATSLQLANATRKVENLRWSIKVGQSKVGISRWIHTKVGHSRWTTQGGSTQGGHLKVGQAKVDNTRWVTQGVQSKVGHSRWVTQGGQSKVGISRWVTQDGPPKVENPRWSIKDVGLLELFSSDKDKATPFTFYKTFGGSTHTFEAAAFPGLFLSTATGPGEALALAPPPGATEFYLRRM</sequence>
<comment type="caution">
    <text evidence="1">The sequence shown here is derived from an EMBL/GenBank/DDBJ whole genome shotgun (WGS) entry which is preliminary data.</text>
</comment>
<protein>
    <submittedName>
        <fullName evidence="1">Uncharacterized protein</fullName>
    </submittedName>
</protein>
<dbReference type="InterPro" id="IPR008996">
    <property type="entry name" value="IL1/FGF"/>
</dbReference>
<dbReference type="STRING" id="44316.ENSEGOP00005012815"/>
<accession>A0A3L8Q6E6</accession>